<dbReference type="EMBL" id="JAXOVC010000013">
    <property type="protein sequence ID" value="KAK4494635.1"/>
    <property type="molecule type" value="Genomic_DNA"/>
</dbReference>
<evidence type="ECO:0008006" key="3">
    <source>
        <dbReference type="Google" id="ProtNLM"/>
    </source>
</evidence>
<reference evidence="1 2" key="1">
    <citation type="journal article" date="2023" name="G3 (Bethesda)">
        <title>A chromosome-level genome assembly of Zasmidium syzygii isolated from banana leaves.</title>
        <authorList>
            <person name="van Westerhoven A.C."/>
            <person name="Mehrabi R."/>
            <person name="Talebi R."/>
            <person name="Steentjes M.B.F."/>
            <person name="Corcolon B."/>
            <person name="Chong P.A."/>
            <person name="Kema G.H.J."/>
            <person name="Seidl M.F."/>
        </authorList>
    </citation>
    <scope>NUCLEOTIDE SEQUENCE [LARGE SCALE GENOMIC DNA]</scope>
    <source>
        <strain evidence="1 2">P124</strain>
    </source>
</reference>
<name>A0ABR0E044_ZASCE</name>
<comment type="caution">
    <text evidence="1">The sequence shown here is derived from an EMBL/GenBank/DDBJ whole genome shotgun (WGS) entry which is preliminary data.</text>
</comment>
<protein>
    <recommendedName>
        <fullName evidence="3">DUF4440 domain-containing protein</fullName>
    </recommendedName>
</protein>
<gene>
    <name evidence="1" type="ORF">PRZ48_013991</name>
</gene>
<accession>A0ABR0E044</accession>
<proteinExistence type="predicted"/>
<dbReference type="Proteomes" id="UP001305779">
    <property type="component" value="Unassembled WGS sequence"/>
</dbReference>
<evidence type="ECO:0000313" key="1">
    <source>
        <dbReference type="EMBL" id="KAK4494635.1"/>
    </source>
</evidence>
<evidence type="ECO:0000313" key="2">
    <source>
        <dbReference type="Proteomes" id="UP001305779"/>
    </source>
</evidence>
<organism evidence="1 2">
    <name type="scientific">Zasmidium cellare</name>
    <name type="common">Wine cellar mold</name>
    <name type="synonym">Racodium cellare</name>
    <dbReference type="NCBI Taxonomy" id="395010"/>
    <lineage>
        <taxon>Eukaryota</taxon>
        <taxon>Fungi</taxon>
        <taxon>Dikarya</taxon>
        <taxon>Ascomycota</taxon>
        <taxon>Pezizomycotina</taxon>
        <taxon>Dothideomycetes</taxon>
        <taxon>Dothideomycetidae</taxon>
        <taxon>Mycosphaerellales</taxon>
        <taxon>Mycosphaerellaceae</taxon>
        <taxon>Zasmidium</taxon>
    </lineage>
</organism>
<sequence length="135" mass="15413">MASGPSPASSTQSDSTTVSLEEITKELEQIIRDVHNALNSRVLDRNTYPWTVFQDDFKCEAAYTIKRNPSLKYEIEEISSHVSRNAMRADLFMNHRTTGWPMDLVRLSVGIASFRLIDDQWRIVSFKQAPGYAPF</sequence>
<keyword evidence="2" id="KW-1185">Reference proteome</keyword>